<dbReference type="SUPFAM" id="SSF51338">
    <property type="entry name" value="Composite domain of metallo-dependent hydrolases"/>
    <property type="match status" value="1"/>
</dbReference>
<evidence type="ECO:0000256" key="1">
    <source>
        <dbReference type="SAM" id="MobiDB-lite"/>
    </source>
</evidence>
<dbReference type="Pfam" id="PF01476">
    <property type="entry name" value="LysM"/>
    <property type="match status" value="1"/>
</dbReference>
<feature type="signal peptide" evidence="2">
    <location>
        <begin position="1"/>
        <end position="25"/>
    </location>
</feature>
<feature type="domain" description="LysM" evidence="3">
    <location>
        <begin position="27"/>
        <end position="71"/>
    </location>
</feature>
<dbReference type="GO" id="GO:0016810">
    <property type="term" value="F:hydrolase activity, acting on carbon-nitrogen (but not peptide) bonds"/>
    <property type="evidence" value="ECO:0007669"/>
    <property type="project" value="InterPro"/>
</dbReference>
<dbReference type="EMBL" id="JAGSND010000001">
    <property type="protein sequence ID" value="MBR0596336.1"/>
    <property type="molecule type" value="Genomic_DNA"/>
</dbReference>
<organism evidence="4 5">
    <name type="scientific">Sinanaerobacter chloroacetimidivorans</name>
    <dbReference type="NCBI Taxonomy" id="2818044"/>
    <lineage>
        <taxon>Bacteria</taxon>
        <taxon>Bacillati</taxon>
        <taxon>Bacillota</taxon>
        <taxon>Clostridia</taxon>
        <taxon>Peptostreptococcales</taxon>
        <taxon>Anaerovoracaceae</taxon>
        <taxon>Sinanaerobacter</taxon>
    </lineage>
</organism>
<gene>
    <name evidence="4" type="ORF">KCX82_00450</name>
</gene>
<dbReference type="Gene3D" id="3.20.20.140">
    <property type="entry name" value="Metal-dependent hydrolases"/>
    <property type="match status" value="1"/>
</dbReference>
<dbReference type="InterPro" id="IPR033932">
    <property type="entry name" value="YtcJ-like"/>
</dbReference>
<dbReference type="InterPro" id="IPR011059">
    <property type="entry name" value="Metal-dep_hydrolase_composite"/>
</dbReference>
<dbReference type="SMART" id="SM00257">
    <property type="entry name" value="LysM"/>
    <property type="match status" value="1"/>
</dbReference>
<feature type="region of interest" description="Disordered" evidence="1">
    <location>
        <begin position="75"/>
        <end position="96"/>
    </location>
</feature>
<dbReference type="CDD" id="cd00118">
    <property type="entry name" value="LysM"/>
    <property type="match status" value="1"/>
</dbReference>
<keyword evidence="2" id="KW-0732">Signal</keyword>
<reference evidence="4" key="2">
    <citation type="submission" date="2021-04" db="EMBL/GenBank/DDBJ databases">
        <authorList>
            <person name="Liu J."/>
        </authorList>
    </citation>
    <scope>NUCLEOTIDE SEQUENCE</scope>
    <source>
        <strain evidence="4">BAD-6</strain>
    </source>
</reference>
<evidence type="ECO:0000313" key="4">
    <source>
        <dbReference type="EMBL" id="MBR0596336.1"/>
    </source>
</evidence>
<dbReference type="Pfam" id="PF07969">
    <property type="entry name" value="Amidohydro_3"/>
    <property type="match status" value="1"/>
</dbReference>
<evidence type="ECO:0000259" key="3">
    <source>
        <dbReference type="PROSITE" id="PS51782"/>
    </source>
</evidence>
<dbReference type="InterPro" id="IPR036779">
    <property type="entry name" value="LysM_dom_sf"/>
</dbReference>
<dbReference type="Gene3D" id="3.10.350.10">
    <property type="entry name" value="LysM domain"/>
    <property type="match status" value="1"/>
</dbReference>
<dbReference type="CDD" id="cd01300">
    <property type="entry name" value="YtcJ_like"/>
    <property type="match status" value="1"/>
</dbReference>
<evidence type="ECO:0000256" key="2">
    <source>
        <dbReference type="SAM" id="SignalP"/>
    </source>
</evidence>
<dbReference type="Gene3D" id="2.30.40.10">
    <property type="entry name" value="Urease, subunit C, domain 1"/>
    <property type="match status" value="1"/>
</dbReference>
<dbReference type="InterPro" id="IPR018392">
    <property type="entry name" value="LysM"/>
</dbReference>
<dbReference type="Gene3D" id="3.10.310.70">
    <property type="match status" value="1"/>
</dbReference>
<proteinExistence type="predicted"/>
<dbReference type="AlphaFoldDB" id="A0A8J8B083"/>
<dbReference type="PANTHER" id="PTHR22642:SF2">
    <property type="entry name" value="PROTEIN LONG AFTER FAR-RED 3"/>
    <property type="match status" value="1"/>
</dbReference>
<dbReference type="SUPFAM" id="SSF51556">
    <property type="entry name" value="Metallo-dependent hydrolases"/>
    <property type="match status" value="1"/>
</dbReference>
<name>A0A8J8B083_9FIRM</name>
<dbReference type="PANTHER" id="PTHR22642">
    <property type="entry name" value="IMIDAZOLONEPROPIONASE"/>
    <property type="match status" value="1"/>
</dbReference>
<dbReference type="InterPro" id="IPR013108">
    <property type="entry name" value="Amidohydro_3"/>
</dbReference>
<feature type="chain" id="PRO_5035160342" evidence="2">
    <location>
        <begin position="26"/>
        <end position="657"/>
    </location>
</feature>
<reference evidence="4" key="1">
    <citation type="submission" date="2021-04" db="EMBL/GenBank/DDBJ databases">
        <title>Sinoanaerobacter chloroacetimidivorans sp. nov., an obligate anaerobic bacterium isolated from anaerobic sludge.</title>
        <authorList>
            <person name="Bao Y."/>
        </authorList>
    </citation>
    <scope>NUCLEOTIDE SEQUENCE</scope>
    <source>
        <strain evidence="4">BAD-6</strain>
    </source>
</reference>
<comment type="caution">
    <text evidence="4">The sequence shown here is derived from an EMBL/GenBank/DDBJ whole genome shotgun (WGS) entry which is preliminary data.</text>
</comment>
<dbReference type="InterPro" id="IPR032466">
    <property type="entry name" value="Metal_Hydrolase"/>
</dbReference>
<dbReference type="SUPFAM" id="SSF54106">
    <property type="entry name" value="LysM domain"/>
    <property type="match status" value="1"/>
</dbReference>
<dbReference type="RefSeq" id="WP_227016471.1">
    <property type="nucleotide sequence ID" value="NZ_JAGSND010000001.1"/>
</dbReference>
<keyword evidence="5" id="KW-1185">Reference proteome</keyword>
<accession>A0A8J8B083</accession>
<feature type="compositionally biased region" description="Polar residues" evidence="1">
    <location>
        <begin position="75"/>
        <end position="94"/>
    </location>
</feature>
<dbReference type="Proteomes" id="UP000675664">
    <property type="component" value="Unassembled WGS sequence"/>
</dbReference>
<sequence>MKKRAFLSLVLAALLVLSSFGFAFADESYTVKSGDVLWKIAEKYQKSYQELAEYNKIKDPNLIYVNQVIQIPDSRASNTTSHESDSLPQPSSAVDPSEAADTILYNGTIYTMDEKNPVAEAVAVKGGKILDLGSKSNMNAYLGNSTKLVDLGGKIVMPGMIDAHVHAPGTALTELFEIYLYESITKEQTLADIQKFIKANPHLDEYWGTGYTVGMAGDAKGPKAEWLDEICPDKPVILTSNDGHNMWLNSKALEMNGITKATPNPPGGLIQKDPVTGELWGSITDASQLIKMEQSFTPEQESKALQYFQDSMHAWGYTGIMAIAPSFVNVERYKELEEKGELKLRVNLANEINNDEPFEPQLQELIHMRDTLDSDLIDVTTAKFFADGVVEGMTGYLLEPYDKAAGLEPDYVSEFYWNPDQLDHYFDRVMEEGFQIHVHSIGDAATRLVLDSLEYAQKDNSTTDNRNVITHLQVVDESDYPRFGELDIIAALQPFWHFKEPEWWEYVDKIALGNDRAWKEYPVKSLLDSGAVLTASGDHPVSPINNPFWSIEADVTRNLNNAEYYGVEDISDINDPTWLLNSAERVPVQEMVKAYTINGAYQLFREDTIGSIVKGKYADMIVVDQDIYKINPLDIDKTKVLTTIFNGEVVFGNYDYQ</sequence>
<evidence type="ECO:0000313" key="5">
    <source>
        <dbReference type="Proteomes" id="UP000675664"/>
    </source>
</evidence>
<protein>
    <submittedName>
        <fullName evidence="4">Amidohydrolase family protein</fullName>
    </submittedName>
</protein>
<dbReference type="PROSITE" id="PS51782">
    <property type="entry name" value="LYSM"/>
    <property type="match status" value="1"/>
</dbReference>